<organism evidence="4 5">
    <name type="scientific">Oncorhynchus tshawytscha</name>
    <name type="common">Chinook salmon</name>
    <name type="synonym">Salmo tshawytscha</name>
    <dbReference type="NCBI Taxonomy" id="74940"/>
    <lineage>
        <taxon>Eukaryota</taxon>
        <taxon>Metazoa</taxon>
        <taxon>Chordata</taxon>
        <taxon>Craniata</taxon>
        <taxon>Vertebrata</taxon>
        <taxon>Euteleostomi</taxon>
        <taxon>Actinopterygii</taxon>
        <taxon>Neopterygii</taxon>
        <taxon>Teleostei</taxon>
        <taxon>Protacanthopterygii</taxon>
        <taxon>Salmoniformes</taxon>
        <taxon>Salmonidae</taxon>
        <taxon>Salmoninae</taxon>
        <taxon>Oncorhynchus</taxon>
    </lineage>
</organism>
<dbReference type="Gene3D" id="3.10.100.10">
    <property type="entry name" value="Mannose-Binding Protein A, subunit A"/>
    <property type="match status" value="1"/>
</dbReference>
<dbReference type="PROSITE" id="PS50041">
    <property type="entry name" value="C_TYPE_LECTIN_2"/>
    <property type="match status" value="1"/>
</dbReference>
<evidence type="ECO:0000313" key="5">
    <source>
        <dbReference type="Proteomes" id="UP000694402"/>
    </source>
</evidence>
<evidence type="ECO:0000313" key="4">
    <source>
        <dbReference type="Ensembl" id="ENSOTSP00005105547.1"/>
    </source>
</evidence>
<accession>A0AAZ3NMH7</accession>
<protein>
    <recommendedName>
        <fullName evidence="3">C-type lectin domain-containing protein</fullName>
    </recommendedName>
</protein>
<dbReference type="Proteomes" id="UP000694402">
    <property type="component" value="Unassembled WGS sequence"/>
</dbReference>
<keyword evidence="2" id="KW-0472">Membrane</keyword>
<dbReference type="PANTHER" id="PTHR22803">
    <property type="entry name" value="MANNOSE, PHOSPHOLIPASE, LECTIN RECEPTOR RELATED"/>
    <property type="match status" value="1"/>
</dbReference>
<dbReference type="Pfam" id="PF00059">
    <property type="entry name" value="Lectin_C"/>
    <property type="match status" value="1"/>
</dbReference>
<dbReference type="GeneTree" id="ENSGT00940000174712"/>
<feature type="transmembrane region" description="Helical" evidence="2">
    <location>
        <begin position="42"/>
        <end position="61"/>
    </location>
</feature>
<evidence type="ECO:0000256" key="2">
    <source>
        <dbReference type="SAM" id="Phobius"/>
    </source>
</evidence>
<reference evidence="5" key="1">
    <citation type="journal article" date="2018" name="PLoS ONE">
        <title>Chinook salmon (Oncorhynchus tshawytscha) genome and transcriptome.</title>
        <authorList>
            <person name="Christensen K.A."/>
            <person name="Leong J.S."/>
            <person name="Sakhrani D."/>
            <person name="Biagi C.A."/>
            <person name="Minkley D.R."/>
            <person name="Withler R.E."/>
            <person name="Rondeau E.B."/>
            <person name="Koop B.F."/>
            <person name="Devlin R.H."/>
        </authorList>
    </citation>
    <scope>NUCLEOTIDE SEQUENCE [LARGE SCALE GENOMIC DNA]</scope>
</reference>
<reference evidence="4" key="2">
    <citation type="submission" date="2025-08" db="UniProtKB">
        <authorList>
            <consortium name="Ensembl"/>
        </authorList>
    </citation>
    <scope>IDENTIFICATION</scope>
</reference>
<keyword evidence="1" id="KW-1015">Disulfide bond</keyword>
<sequence length="177" mass="20275">MSSGIVPPKWLLTTWERQTAWFLGIRLPASAQIQVWCCRGFIVLYCCELCILCISFMSVFYRNILIALSRVCVYQGYSLVSLNTEEFLLQVTNKLREMQGQVWIGLRRSSLTGQWYWLSKAAVSFSHWAQGEPGNPIQGQCAMMTLDPQGNYTWSDQSCCEALPAVCYREPLHFPLQ</sequence>
<dbReference type="Ensembl" id="ENSOTST00005130335.1">
    <property type="protein sequence ID" value="ENSOTSP00005105547.1"/>
    <property type="gene ID" value="ENSOTSG00005073384.1"/>
</dbReference>
<dbReference type="InterPro" id="IPR016187">
    <property type="entry name" value="CTDL_fold"/>
</dbReference>
<evidence type="ECO:0000259" key="3">
    <source>
        <dbReference type="PROSITE" id="PS50041"/>
    </source>
</evidence>
<reference evidence="4" key="3">
    <citation type="submission" date="2025-09" db="UniProtKB">
        <authorList>
            <consortium name="Ensembl"/>
        </authorList>
    </citation>
    <scope>IDENTIFICATION</scope>
</reference>
<dbReference type="InterPro" id="IPR018378">
    <property type="entry name" value="C-type_lectin_CS"/>
</dbReference>
<dbReference type="SMART" id="SM00034">
    <property type="entry name" value="CLECT"/>
    <property type="match status" value="1"/>
</dbReference>
<dbReference type="PROSITE" id="PS00615">
    <property type="entry name" value="C_TYPE_LECTIN_1"/>
    <property type="match status" value="1"/>
</dbReference>
<proteinExistence type="predicted"/>
<keyword evidence="5" id="KW-1185">Reference proteome</keyword>
<dbReference type="AlphaFoldDB" id="A0AAZ3NMH7"/>
<dbReference type="CDD" id="cd00037">
    <property type="entry name" value="CLECT"/>
    <property type="match status" value="1"/>
</dbReference>
<dbReference type="SUPFAM" id="SSF56436">
    <property type="entry name" value="C-type lectin-like"/>
    <property type="match status" value="1"/>
</dbReference>
<feature type="domain" description="C-type lectin" evidence="3">
    <location>
        <begin position="72"/>
        <end position="168"/>
    </location>
</feature>
<dbReference type="InterPro" id="IPR050111">
    <property type="entry name" value="C-type_lectin/snaclec_domain"/>
</dbReference>
<keyword evidence="2" id="KW-0812">Transmembrane</keyword>
<name>A0AAZ3NMH7_ONCTS</name>
<keyword evidence="2" id="KW-1133">Transmembrane helix</keyword>
<evidence type="ECO:0000256" key="1">
    <source>
        <dbReference type="ARBA" id="ARBA00023157"/>
    </source>
</evidence>
<dbReference type="InterPro" id="IPR001304">
    <property type="entry name" value="C-type_lectin-like"/>
</dbReference>
<dbReference type="InterPro" id="IPR016186">
    <property type="entry name" value="C-type_lectin-like/link_sf"/>
</dbReference>